<dbReference type="OrthoDB" id="2401965at2759"/>
<dbReference type="InterPro" id="IPR013126">
    <property type="entry name" value="Hsp_70_fam"/>
</dbReference>
<proteinExistence type="inferred from homology"/>
<dbReference type="FunFam" id="3.30.420.40:FF:000028">
    <property type="entry name" value="heat shock 70 kDa protein-like"/>
    <property type="match status" value="1"/>
</dbReference>
<protein>
    <recommendedName>
        <fullName evidence="6">Heat shock protein 70</fullName>
    </recommendedName>
</protein>
<dbReference type="GO" id="GO:0005524">
    <property type="term" value="F:ATP binding"/>
    <property type="evidence" value="ECO:0007669"/>
    <property type="project" value="UniProtKB-KW"/>
</dbReference>
<evidence type="ECO:0000256" key="2">
    <source>
        <dbReference type="ARBA" id="ARBA00022741"/>
    </source>
</evidence>
<evidence type="ECO:0008006" key="6">
    <source>
        <dbReference type="Google" id="ProtNLM"/>
    </source>
</evidence>
<dbReference type="FunFam" id="3.90.640.10:FF:000003">
    <property type="entry name" value="Molecular chaperone DnaK"/>
    <property type="match status" value="1"/>
</dbReference>
<comment type="caution">
    <text evidence="4">The sequence shown here is derived from an EMBL/GenBank/DDBJ whole genome shotgun (WGS) entry which is preliminary data.</text>
</comment>
<keyword evidence="3" id="KW-0067">ATP-binding</keyword>
<comment type="similarity">
    <text evidence="1">Belongs to the heat shock protein 70 family.</text>
</comment>
<evidence type="ECO:0000313" key="4">
    <source>
        <dbReference type="EMBL" id="CAG7722474.1"/>
    </source>
</evidence>
<dbReference type="GO" id="GO:0140662">
    <property type="term" value="F:ATP-dependent protein folding chaperone"/>
    <property type="evidence" value="ECO:0007669"/>
    <property type="project" value="InterPro"/>
</dbReference>
<gene>
    <name evidence="4" type="ORF">AFUS01_LOCUS11605</name>
</gene>
<name>A0A8J2JMJ6_9HEXA</name>
<dbReference type="AlphaFoldDB" id="A0A8J2JMJ6"/>
<evidence type="ECO:0000256" key="3">
    <source>
        <dbReference type="ARBA" id="ARBA00022840"/>
    </source>
</evidence>
<accession>A0A8J2JMJ6</accession>
<feature type="non-terminal residue" evidence="4">
    <location>
        <position position="275"/>
    </location>
</feature>
<reference evidence="4" key="1">
    <citation type="submission" date="2021-06" db="EMBL/GenBank/DDBJ databases">
        <authorList>
            <person name="Hodson N. C."/>
            <person name="Mongue J. A."/>
            <person name="Jaron S. K."/>
        </authorList>
    </citation>
    <scope>NUCLEOTIDE SEQUENCE</scope>
</reference>
<keyword evidence="2" id="KW-0547">Nucleotide-binding</keyword>
<dbReference type="Proteomes" id="UP000708208">
    <property type="component" value="Unassembled WGS sequence"/>
</dbReference>
<sequence>NDTVINAVVTIPAYFNPRQKTLTNEACNKAGLNVIRFISEPAAAAVAYGVHLKDQSGKRKGLIFDLGGGTFDVAILELENKKIKILATDGDSYLGGEDFDNSLIQHCVDVFKGEHGVDLMTVESDAERSKRLKRLKMECEKQKCYLSSSAKVKISMDSICGEKSLNVIVTRDAFSKLIKPGVDKCMKVVDRVLEKCGMKEADIDDVMVVGGSTRIQCVQERLSEKFGGIKLMKQVNQEQAVAHGAAILAHGIENQLDVVHCRYEFGQIILSLTEL</sequence>
<evidence type="ECO:0000313" key="5">
    <source>
        <dbReference type="Proteomes" id="UP000708208"/>
    </source>
</evidence>
<dbReference type="PANTHER" id="PTHR19375">
    <property type="entry name" value="HEAT SHOCK PROTEIN 70KDA"/>
    <property type="match status" value="1"/>
</dbReference>
<organism evidence="4 5">
    <name type="scientific">Allacma fusca</name>
    <dbReference type="NCBI Taxonomy" id="39272"/>
    <lineage>
        <taxon>Eukaryota</taxon>
        <taxon>Metazoa</taxon>
        <taxon>Ecdysozoa</taxon>
        <taxon>Arthropoda</taxon>
        <taxon>Hexapoda</taxon>
        <taxon>Collembola</taxon>
        <taxon>Symphypleona</taxon>
        <taxon>Sminthuridae</taxon>
        <taxon>Allacma</taxon>
    </lineage>
</organism>
<dbReference type="EMBL" id="CAJVCH010089713">
    <property type="protein sequence ID" value="CAG7722474.1"/>
    <property type="molecule type" value="Genomic_DNA"/>
</dbReference>
<evidence type="ECO:0000256" key="1">
    <source>
        <dbReference type="ARBA" id="ARBA00007381"/>
    </source>
</evidence>
<keyword evidence="5" id="KW-1185">Reference proteome</keyword>
<dbReference type="Pfam" id="PF00012">
    <property type="entry name" value="HSP70"/>
    <property type="match status" value="1"/>
</dbReference>